<comment type="caution">
    <text evidence="4">The sequence shown here is derived from an EMBL/GenBank/DDBJ whole genome shotgun (WGS) entry which is preliminary data.</text>
</comment>
<evidence type="ECO:0000259" key="3">
    <source>
        <dbReference type="Pfam" id="PF21725"/>
    </source>
</evidence>
<evidence type="ECO:0000256" key="1">
    <source>
        <dbReference type="SAM" id="MobiDB-lite"/>
    </source>
</evidence>
<proteinExistence type="predicted"/>
<dbReference type="Proteomes" id="UP001210380">
    <property type="component" value="Unassembled WGS sequence"/>
</dbReference>
<evidence type="ECO:0000313" key="5">
    <source>
        <dbReference type="Proteomes" id="UP001210380"/>
    </source>
</evidence>
<protein>
    <submittedName>
        <fullName evidence="4">NucA/NucB deoxyribonuclease domain-containing protein</fullName>
    </submittedName>
</protein>
<feature type="region of interest" description="Disordered" evidence="1">
    <location>
        <begin position="340"/>
        <end position="359"/>
    </location>
</feature>
<keyword evidence="5" id="KW-1185">Reference proteome</keyword>
<evidence type="ECO:0000259" key="2">
    <source>
        <dbReference type="Pfam" id="PF14040"/>
    </source>
</evidence>
<gene>
    <name evidence="4" type="ORF">OU415_23705</name>
</gene>
<feature type="domain" description="Putative T7SS secretion signal" evidence="3">
    <location>
        <begin position="3"/>
        <end position="178"/>
    </location>
</feature>
<name>A0ABT4V3R7_9PSEU</name>
<accession>A0ABT4V3R7</accession>
<organism evidence="4 5">
    <name type="scientific">Saccharopolyspora oryzae</name>
    <dbReference type="NCBI Taxonomy" id="2997343"/>
    <lineage>
        <taxon>Bacteria</taxon>
        <taxon>Bacillati</taxon>
        <taxon>Actinomycetota</taxon>
        <taxon>Actinomycetes</taxon>
        <taxon>Pseudonocardiales</taxon>
        <taxon>Pseudonocardiaceae</taxon>
        <taxon>Saccharopolyspora</taxon>
    </lineage>
</organism>
<evidence type="ECO:0000313" key="4">
    <source>
        <dbReference type="EMBL" id="MDA3628458.1"/>
    </source>
</evidence>
<dbReference type="EMBL" id="JAQGLA010000045">
    <property type="protein sequence ID" value="MDA3628458.1"/>
    <property type="molecule type" value="Genomic_DNA"/>
</dbReference>
<dbReference type="Pfam" id="PF21725">
    <property type="entry name" value="T7SS_signal"/>
    <property type="match status" value="1"/>
</dbReference>
<sequence>MSELGATTDPKALVPGDADQIRASRQSLLAYGENLVRIGEGLQDLDTGGWTGEAADRFHDYFDGEPTRWIASGDAFNAAAEAIGEYADCLQRAQGEAAEAIRLWEQGEAATKQAEQHHRQAVQAAAGGAAAEPFSDPGAPMREQASAVLQAARGEVSTSGDLAAAALIRAQQPAPEEPSLLEQIGDALEDFAETVGDIPGNIVHYGLNKAADVDQAIGAVGGLAIEGAGLLGGWASDVGGDVLGGAVSGAGELLGNETLELYGDVINEMGDRRGEEFVETTHDYGQQVAEDARTSAEHLREKADEYATALGAEPEEADLPQYVIVDEDRYPESAQHIEEAQDGLLSDGRRKVPSEPKPSELTIERAGADINRREALRGIPGRGKEGLDRDEYPPAVFAEGGNGASVKYIPASDNRGAGSSMGNQMRGLENGDRVKIMVG</sequence>
<reference evidence="4 5" key="1">
    <citation type="submission" date="2022-11" db="EMBL/GenBank/DDBJ databases">
        <title>Draft genome sequence of Saccharopolyspora sp. WRP15-2 isolated from rhizosphere soils of wild rice in Thailand.</title>
        <authorList>
            <person name="Duangmal K."/>
            <person name="Kammanee S."/>
            <person name="Muangham S."/>
        </authorList>
    </citation>
    <scope>NUCLEOTIDE SEQUENCE [LARGE SCALE GENOMIC DNA]</scope>
    <source>
        <strain evidence="4 5">WRP15-2</strain>
    </source>
</reference>
<dbReference type="InterPro" id="IPR049082">
    <property type="entry name" value="T7SS_signal"/>
</dbReference>
<feature type="domain" description="Deoxyribonuclease NucA/NucB" evidence="2">
    <location>
        <begin position="381"/>
        <end position="436"/>
    </location>
</feature>
<feature type="compositionally biased region" description="Basic and acidic residues" evidence="1">
    <location>
        <begin position="347"/>
        <end position="359"/>
    </location>
</feature>
<dbReference type="InterPro" id="IPR029476">
    <property type="entry name" value="DNase_NucA_NucB"/>
</dbReference>
<feature type="region of interest" description="Disordered" evidence="1">
    <location>
        <begin position="109"/>
        <end position="140"/>
    </location>
</feature>
<feature type="compositionally biased region" description="Low complexity" evidence="1">
    <location>
        <begin position="121"/>
        <end position="132"/>
    </location>
</feature>
<dbReference type="Pfam" id="PF14040">
    <property type="entry name" value="DNase_NucA_NucB"/>
    <property type="match status" value="1"/>
</dbReference>
<dbReference type="RefSeq" id="WP_270951318.1">
    <property type="nucleotide sequence ID" value="NZ_JAQGLA010000045.1"/>
</dbReference>